<organism evidence="2 3">
    <name type="scientific">Phytohabitans houttuyneae</name>
    <dbReference type="NCBI Taxonomy" id="1076126"/>
    <lineage>
        <taxon>Bacteria</taxon>
        <taxon>Bacillati</taxon>
        <taxon>Actinomycetota</taxon>
        <taxon>Actinomycetes</taxon>
        <taxon>Micromonosporales</taxon>
        <taxon>Micromonosporaceae</taxon>
    </lineage>
</organism>
<evidence type="ECO:0000313" key="3">
    <source>
        <dbReference type="Proteomes" id="UP000482800"/>
    </source>
</evidence>
<evidence type="ECO:0000256" key="1">
    <source>
        <dbReference type="SAM" id="MobiDB-lite"/>
    </source>
</evidence>
<reference evidence="2 3" key="2">
    <citation type="submission" date="2020-03" db="EMBL/GenBank/DDBJ databases">
        <authorList>
            <person name="Ichikawa N."/>
            <person name="Kimura A."/>
            <person name="Kitahashi Y."/>
            <person name="Uohara A."/>
        </authorList>
    </citation>
    <scope>NUCLEOTIDE SEQUENCE [LARGE SCALE GENOMIC DNA]</scope>
    <source>
        <strain evidence="2 3">NBRC 108639</strain>
    </source>
</reference>
<comment type="caution">
    <text evidence="2">The sequence shown here is derived from an EMBL/GenBank/DDBJ whole genome shotgun (WGS) entry which is preliminary data.</text>
</comment>
<evidence type="ECO:0000313" key="2">
    <source>
        <dbReference type="EMBL" id="GFJ76511.1"/>
    </source>
</evidence>
<dbReference type="AlphaFoldDB" id="A0A6V8K2C1"/>
<feature type="region of interest" description="Disordered" evidence="1">
    <location>
        <begin position="1"/>
        <end position="23"/>
    </location>
</feature>
<dbReference type="EMBL" id="BLPF01000001">
    <property type="protein sequence ID" value="GFJ76511.1"/>
    <property type="molecule type" value="Genomic_DNA"/>
</dbReference>
<name>A0A6V8K2C1_9ACTN</name>
<protein>
    <submittedName>
        <fullName evidence="2">Uncharacterized protein</fullName>
    </submittedName>
</protein>
<gene>
    <name evidence="2" type="ORF">Phou_006910</name>
</gene>
<feature type="compositionally biased region" description="Basic and acidic residues" evidence="1">
    <location>
        <begin position="1"/>
        <end position="13"/>
    </location>
</feature>
<sequence length="127" mass="12386">MLGGEAVRDRDDEAPGAGAEPPADAVAGLQVAKDPAAAEEVREDGQRLAGGACRAVDAGVEVAVRPGDAQRHHLADGVRGAAVGLDGGEVGGARLGQRHLVEGAGAGGGSVAARQGELGVQGHRASS</sequence>
<feature type="region of interest" description="Disordered" evidence="1">
    <location>
        <begin position="106"/>
        <end position="127"/>
    </location>
</feature>
<proteinExistence type="predicted"/>
<reference evidence="2 3" key="1">
    <citation type="submission" date="2020-03" db="EMBL/GenBank/DDBJ databases">
        <title>Whole genome shotgun sequence of Phytohabitans houttuyneae NBRC 108639.</title>
        <authorList>
            <person name="Komaki H."/>
            <person name="Tamura T."/>
        </authorList>
    </citation>
    <scope>NUCLEOTIDE SEQUENCE [LARGE SCALE GENOMIC DNA]</scope>
    <source>
        <strain evidence="2 3">NBRC 108639</strain>
    </source>
</reference>
<keyword evidence="3" id="KW-1185">Reference proteome</keyword>
<accession>A0A6V8K2C1</accession>
<dbReference type="Proteomes" id="UP000482800">
    <property type="component" value="Unassembled WGS sequence"/>
</dbReference>